<evidence type="ECO:0000313" key="2">
    <source>
        <dbReference type="EMBL" id="MQL84646.1"/>
    </source>
</evidence>
<dbReference type="EMBL" id="NMUH01000776">
    <property type="protein sequence ID" value="MQL84646.1"/>
    <property type="molecule type" value="Genomic_DNA"/>
</dbReference>
<keyword evidence="3" id="KW-1185">Reference proteome</keyword>
<feature type="region of interest" description="Disordered" evidence="1">
    <location>
        <begin position="1"/>
        <end position="79"/>
    </location>
</feature>
<sequence>MARSEPTRAGSKNEEYVGRPSKLTPRVPETPARLSRSKGQMARSEPTRAGSKNEEYGTAVINPGLAHQHSRSVDTRKTP</sequence>
<proteinExistence type="predicted"/>
<gene>
    <name evidence="2" type="ORF">Taro_017147</name>
</gene>
<evidence type="ECO:0000313" key="3">
    <source>
        <dbReference type="Proteomes" id="UP000652761"/>
    </source>
</evidence>
<comment type="caution">
    <text evidence="2">The sequence shown here is derived from an EMBL/GenBank/DDBJ whole genome shotgun (WGS) entry which is preliminary data.</text>
</comment>
<dbReference type="Proteomes" id="UP000652761">
    <property type="component" value="Unassembled WGS sequence"/>
</dbReference>
<organism evidence="2 3">
    <name type="scientific">Colocasia esculenta</name>
    <name type="common">Wild taro</name>
    <name type="synonym">Arum esculentum</name>
    <dbReference type="NCBI Taxonomy" id="4460"/>
    <lineage>
        <taxon>Eukaryota</taxon>
        <taxon>Viridiplantae</taxon>
        <taxon>Streptophyta</taxon>
        <taxon>Embryophyta</taxon>
        <taxon>Tracheophyta</taxon>
        <taxon>Spermatophyta</taxon>
        <taxon>Magnoliopsida</taxon>
        <taxon>Liliopsida</taxon>
        <taxon>Araceae</taxon>
        <taxon>Aroideae</taxon>
        <taxon>Colocasieae</taxon>
        <taxon>Colocasia</taxon>
    </lineage>
</organism>
<name>A0A843UQN5_COLES</name>
<dbReference type="AlphaFoldDB" id="A0A843UQN5"/>
<accession>A0A843UQN5</accession>
<protein>
    <submittedName>
        <fullName evidence="2">Uncharacterized protein</fullName>
    </submittedName>
</protein>
<reference evidence="2" key="1">
    <citation type="submission" date="2017-07" db="EMBL/GenBank/DDBJ databases">
        <title>Taro Niue Genome Assembly and Annotation.</title>
        <authorList>
            <person name="Atibalentja N."/>
            <person name="Keating K."/>
            <person name="Fields C.J."/>
        </authorList>
    </citation>
    <scope>NUCLEOTIDE SEQUENCE</scope>
    <source>
        <strain evidence="2">Niue_2</strain>
        <tissue evidence="2">Leaf</tissue>
    </source>
</reference>
<evidence type="ECO:0000256" key="1">
    <source>
        <dbReference type="SAM" id="MobiDB-lite"/>
    </source>
</evidence>